<evidence type="ECO:0000313" key="3">
    <source>
        <dbReference type="EMBL" id="TDD55164.1"/>
    </source>
</evidence>
<gene>
    <name evidence="3" type="ORF">E1288_04945</name>
</gene>
<evidence type="ECO:0000256" key="1">
    <source>
        <dbReference type="PIRNR" id="PIRNR037226"/>
    </source>
</evidence>
<dbReference type="PIRSF" id="PIRSF037226">
    <property type="entry name" value="Amidohydrolase_ACY1L2_prd"/>
    <property type="match status" value="1"/>
</dbReference>
<dbReference type="InterPro" id="IPR036264">
    <property type="entry name" value="Bact_exopeptidase_dim_dom"/>
</dbReference>
<organism evidence="3 4">
    <name type="scientific">Saccharopolyspora elongata</name>
    <dbReference type="NCBI Taxonomy" id="2530387"/>
    <lineage>
        <taxon>Bacteria</taxon>
        <taxon>Bacillati</taxon>
        <taxon>Actinomycetota</taxon>
        <taxon>Actinomycetes</taxon>
        <taxon>Pseudonocardiales</taxon>
        <taxon>Pseudonocardiaceae</taxon>
        <taxon>Saccharopolyspora</taxon>
    </lineage>
</organism>
<dbReference type="Gene3D" id="3.30.70.360">
    <property type="match status" value="1"/>
</dbReference>
<proteinExistence type="inferred from homology"/>
<dbReference type="OrthoDB" id="9781032at2"/>
<dbReference type="NCBIfam" id="TIGR01891">
    <property type="entry name" value="amidohydrolases"/>
    <property type="match status" value="1"/>
</dbReference>
<dbReference type="PANTHER" id="PTHR30575:SF0">
    <property type="entry name" value="XAA-ARG DIPEPTIDASE"/>
    <property type="match status" value="1"/>
</dbReference>
<dbReference type="Pfam" id="PF01546">
    <property type="entry name" value="Peptidase_M20"/>
    <property type="match status" value="1"/>
</dbReference>
<dbReference type="PANTHER" id="PTHR30575">
    <property type="entry name" value="PEPTIDASE M20"/>
    <property type="match status" value="1"/>
</dbReference>
<evidence type="ECO:0000259" key="2">
    <source>
        <dbReference type="Pfam" id="PF07687"/>
    </source>
</evidence>
<dbReference type="Gene3D" id="3.40.630.10">
    <property type="entry name" value="Zn peptidases"/>
    <property type="match status" value="1"/>
</dbReference>
<dbReference type="GO" id="GO:0046657">
    <property type="term" value="P:folic acid catabolic process"/>
    <property type="evidence" value="ECO:0007669"/>
    <property type="project" value="TreeGrafter"/>
</dbReference>
<dbReference type="SUPFAM" id="SSF55031">
    <property type="entry name" value="Bacterial exopeptidase dimerisation domain"/>
    <property type="match status" value="1"/>
</dbReference>
<protein>
    <recommendedName>
        <fullName evidence="1">Peptidase M20 domain-containing protein 2</fullName>
    </recommendedName>
</protein>
<dbReference type="SUPFAM" id="SSF53187">
    <property type="entry name" value="Zn-dependent exopeptidases"/>
    <property type="match status" value="1"/>
</dbReference>
<feature type="domain" description="Peptidase M20 dimerisation" evidence="2">
    <location>
        <begin position="185"/>
        <end position="257"/>
    </location>
</feature>
<dbReference type="EMBL" id="SMKW01000004">
    <property type="protein sequence ID" value="TDD55164.1"/>
    <property type="molecule type" value="Genomic_DNA"/>
</dbReference>
<comment type="similarity">
    <text evidence="1">Belongs to the peptidase M20A family.</text>
</comment>
<dbReference type="GO" id="GO:0016805">
    <property type="term" value="F:dipeptidase activity"/>
    <property type="evidence" value="ECO:0007669"/>
    <property type="project" value="InterPro"/>
</dbReference>
<keyword evidence="4" id="KW-1185">Reference proteome</keyword>
<dbReference type="InterPro" id="IPR017144">
    <property type="entry name" value="Xaa-Arg_dipeptidase"/>
</dbReference>
<accession>A0A4R4ZCK1</accession>
<dbReference type="InterPro" id="IPR017439">
    <property type="entry name" value="Amidohydrolase"/>
</dbReference>
<name>A0A4R4ZCK1_9PSEU</name>
<dbReference type="InterPro" id="IPR011650">
    <property type="entry name" value="Peptidase_M20_dimer"/>
</dbReference>
<dbReference type="AlphaFoldDB" id="A0A4R4ZCK1"/>
<dbReference type="RefSeq" id="WP_132481446.1">
    <property type="nucleotide sequence ID" value="NZ_SMKW01000004.1"/>
</dbReference>
<dbReference type="GO" id="GO:0071713">
    <property type="term" value="F:para-aminobenzoyl-glutamate hydrolase activity"/>
    <property type="evidence" value="ECO:0007669"/>
    <property type="project" value="TreeGrafter"/>
</dbReference>
<reference evidence="3 4" key="1">
    <citation type="submission" date="2019-03" db="EMBL/GenBank/DDBJ databases">
        <title>Draft genome sequences of novel Actinobacteria.</title>
        <authorList>
            <person name="Sahin N."/>
            <person name="Ay H."/>
            <person name="Saygin H."/>
        </authorList>
    </citation>
    <scope>NUCLEOTIDE SEQUENCE [LARGE SCALE GENOMIC DNA]</scope>
    <source>
        <strain evidence="3 4">7K502</strain>
    </source>
</reference>
<dbReference type="InterPro" id="IPR052030">
    <property type="entry name" value="Peptidase_M20/M20A_hydrolases"/>
</dbReference>
<comment type="caution">
    <text evidence="3">The sequence shown here is derived from an EMBL/GenBank/DDBJ whole genome shotgun (WGS) entry which is preliminary data.</text>
</comment>
<dbReference type="Pfam" id="PF07687">
    <property type="entry name" value="M20_dimer"/>
    <property type="match status" value="1"/>
</dbReference>
<dbReference type="GO" id="GO:0005737">
    <property type="term" value="C:cytoplasm"/>
    <property type="evidence" value="ECO:0007669"/>
    <property type="project" value="TreeGrafter"/>
</dbReference>
<dbReference type="InterPro" id="IPR002933">
    <property type="entry name" value="Peptidase_M20"/>
</dbReference>
<sequence>MSTHDSGTALLDTVTGLVEALRPEILDVSHRIHDRPEIRFTEHHAAKLLRDSLSAHGFDVRERVADLDTAFVAEFTNAGDHEGHLPTVAIFLEYDALEGLGHGCGHNTIAAAGLGAAIAAKRWLADHPGTAARILAVGSPGEEGGGGKAYLIEAGVLSEVDAAMMVHPTGANRVHMPSLAREAVEFVFTGVPAHAADTPHEGRNALDAATLALNAIGLLRQQIRPESRVHAIITDGGQAPNIIPERTAIRAFVRSPDTRYLTDRLVPAVHDCARGAALATGTDVEIRRSAPAYAAMRSNAVLAELITGTLVAMGREPGAELPNRAGGSTDMGNVSQVVPSAHPLLELVPGVTMHTHEAAEAAGAAAGDQVALDGATLLATTTIQLLTEPDLLRQAKEAFAQE</sequence>
<dbReference type="Proteomes" id="UP000294947">
    <property type="component" value="Unassembled WGS sequence"/>
</dbReference>
<dbReference type="FunFam" id="3.30.70.360:FF:000004">
    <property type="entry name" value="Peptidase M20 domain-containing protein 2"/>
    <property type="match status" value="1"/>
</dbReference>
<evidence type="ECO:0000313" key="4">
    <source>
        <dbReference type="Proteomes" id="UP000294947"/>
    </source>
</evidence>